<name>A0AAE1JGA2_9FABA</name>
<keyword evidence="2" id="KW-0812">Transmembrane</keyword>
<proteinExistence type="predicted"/>
<feature type="transmembrane region" description="Helical" evidence="2">
    <location>
        <begin position="592"/>
        <end position="613"/>
    </location>
</feature>
<reference evidence="3" key="1">
    <citation type="submission" date="2023-10" db="EMBL/GenBank/DDBJ databases">
        <title>Chromosome-level genome of the transformable northern wattle, Acacia crassicarpa.</title>
        <authorList>
            <person name="Massaro I."/>
            <person name="Sinha N.R."/>
            <person name="Poethig S."/>
            <person name="Leichty A.R."/>
        </authorList>
    </citation>
    <scope>NUCLEOTIDE SEQUENCE</scope>
    <source>
        <strain evidence="3">Acra3RX</strain>
        <tissue evidence="3">Leaf</tissue>
    </source>
</reference>
<gene>
    <name evidence="3" type="ORF">QN277_022970</name>
</gene>
<feature type="compositionally biased region" description="Polar residues" evidence="1">
    <location>
        <begin position="88"/>
        <end position="105"/>
    </location>
</feature>
<keyword evidence="2" id="KW-0472">Membrane</keyword>
<evidence type="ECO:0000313" key="4">
    <source>
        <dbReference type="Proteomes" id="UP001293593"/>
    </source>
</evidence>
<keyword evidence="2" id="KW-1133">Transmembrane helix</keyword>
<evidence type="ECO:0000313" key="3">
    <source>
        <dbReference type="EMBL" id="KAK4269871.1"/>
    </source>
</evidence>
<keyword evidence="4" id="KW-1185">Reference proteome</keyword>
<sequence length="844" mass="95999">MVLSLRVELSAMADEVSEAELEQLEANMKKANEFVEGTKGWFDRMEGLMEAILQLLDKLDRKVNLSGTGSQSGLKVGSSSYAVPAVHNPQSGSGDEPPSSQSPSMRDTPPPPTRDSEQRVVIADFAPSEVDEELAVLECPIFNLLDFDRCEYEMPTDCPSSNSTEIVSMAPLRSDSGFIANSFSTPATEDDYGESTDVIIESQKPVLAPKSDVFTDLFHPLPLITVSEKWILNDLTIPDIVLLADHDLDYYHRIDHGLVHCVAFDPGIPILPNLFKHCSLQASQFFWFIDYGEFSCQGIKLSTSPDQWPRFFTELFFPLIFDPGPIIFCHVSLPIRLVDTGQVKGDCCLDLVAEVYQLPPILACCCISPGFSTIVFDPGDVITDKSLRYVDAIIFPVELVSILLRGVVEMHILCLVNCLIDHSTLRVEIHDSYLRVPTLLSPFLRNFDYEHDIDNFLRTDNMTFVDVMTLCAILVATQVLIISCPFWKHNQIFCMKLYIVNIKMVEWYCISKSSFGSLQIDEPSHGHDFCYTISFVDNSYSINICYLMFVGQAVPSMILVKDSYADLFWHMKIKLQLILVLCFYEWRSKYKFLIVQNAGLSVYAFMMLIFNSVKQLFPSEMEINQGKDIIYEYVLLHHYSFKPSKSLDQTLKRDVGCLGLAQQFNVITKLLLQFGLLNGYFFWFYKFWPMKSLDVYQPQQCFLLVGVTKQYRVAMDVSMNMGYLYNDIAPIHVVLHMYALMIIGMVRESNCLEVTWSQYHPMTFLPNVLAHLTLAEGDFPSYISSYLDWSGCLFVRWNGLDPPPCIAWSAFQVNFSNLDLEDKVHFNGGGNVMFMKHWATIKPK</sequence>
<protein>
    <submittedName>
        <fullName evidence="3">Uncharacterized protein</fullName>
    </submittedName>
</protein>
<feature type="transmembrane region" description="Helical" evidence="2">
    <location>
        <begin position="467"/>
        <end position="487"/>
    </location>
</feature>
<dbReference type="EMBL" id="JAWXYG010000006">
    <property type="protein sequence ID" value="KAK4269871.1"/>
    <property type="molecule type" value="Genomic_DNA"/>
</dbReference>
<comment type="caution">
    <text evidence="3">The sequence shown here is derived from an EMBL/GenBank/DDBJ whole genome shotgun (WGS) entry which is preliminary data.</text>
</comment>
<feature type="compositionally biased region" description="Polar residues" evidence="1">
    <location>
        <begin position="67"/>
        <end position="81"/>
    </location>
</feature>
<accession>A0AAE1JGA2</accession>
<dbReference type="AlphaFoldDB" id="A0AAE1JGA2"/>
<organism evidence="3 4">
    <name type="scientific">Acacia crassicarpa</name>
    <name type="common">northern wattle</name>
    <dbReference type="NCBI Taxonomy" id="499986"/>
    <lineage>
        <taxon>Eukaryota</taxon>
        <taxon>Viridiplantae</taxon>
        <taxon>Streptophyta</taxon>
        <taxon>Embryophyta</taxon>
        <taxon>Tracheophyta</taxon>
        <taxon>Spermatophyta</taxon>
        <taxon>Magnoliopsida</taxon>
        <taxon>eudicotyledons</taxon>
        <taxon>Gunneridae</taxon>
        <taxon>Pentapetalae</taxon>
        <taxon>rosids</taxon>
        <taxon>fabids</taxon>
        <taxon>Fabales</taxon>
        <taxon>Fabaceae</taxon>
        <taxon>Caesalpinioideae</taxon>
        <taxon>mimosoid clade</taxon>
        <taxon>Acacieae</taxon>
        <taxon>Acacia</taxon>
    </lineage>
</organism>
<evidence type="ECO:0000256" key="1">
    <source>
        <dbReference type="SAM" id="MobiDB-lite"/>
    </source>
</evidence>
<dbReference type="Proteomes" id="UP001293593">
    <property type="component" value="Unassembled WGS sequence"/>
</dbReference>
<evidence type="ECO:0000256" key="2">
    <source>
        <dbReference type="SAM" id="Phobius"/>
    </source>
</evidence>
<feature type="region of interest" description="Disordered" evidence="1">
    <location>
        <begin position="67"/>
        <end position="116"/>
    </location>
</feature>